<evidence type="ECO:0000256" key="4">
    <source>
        <dbReference type="ARBA" id="ARBA00022840"/>
    </source>
</evidence>
<evidence type="ECO:0000256" key="2">
    <source>
        <dbReference type="ARBA" id="ARBA00022741"/>
    </source>
</evidence>
<dbReference type="Proteomes" id="UP000030023">
    <property type="component" value="Unassembled WGS sequence"/>
</dbReference>
<name>A0ABR4XS68_9LACO</name>
<evidence type="ECO:0000256" key="3">
    <source>
        <dbReference type="ARBA" id="ARBA00022777"/>
    </source>
</evidence>
<comment type="caution">
    <text evidence="5">The sequence shown here is derived from an EMBL/GenBank/DDBJ whole genome shotgun (WGS) entry which is preliminary data.</text>
</comment>
<dbReference type="InterPro" id="IPR000890">
    <property type="entry name" value="Aliphatic_acid_kin_short-chain"/>
</dbReference>
<reference evidence="5 6" key="1">
    <citation type="journal article" date="2014" name="Antonie Van Leeuwenhoek">
        <title>Oenococcus alcoholitolerans sp. nov., a lactic acid bacteria isolated from cachaca and ethanol fermentation processes.</title>
        <authorList>
            <person name="Badotti F."/>
            <person name="Moreira A.P."/>
            <person name="Tonon L.A."/>
            <person name="de Lucena B.T."/>
            <person name="Gomes Fde C."/>
            <person name="Kruger R."/>
            <person name="Thompson C.C."/>
            <person name="de Morais M.A.Jr."/>
            <person name="Rosa C.A."/>
            <person name="Thompson F.L."/>
        </authorList>
    </citation>
    <scope>NUCLEOTIDE SEQUENCE [LARGE SCALE GENOMIC DNA]</scope>
    <source>
        <strain evidence="5 6">UFRJ-M7.2.18</strain>
    </source>
</reference>
<organism evidence="5 6">
    <name type="scientific">Oenococcus alcoholitolerans</name>
    <dbReference type="NCBI Taxonomy" id="931074"/>
    <lineage>
        <taxon>Bacteria</taxon>
        <taxon>Bacillati</taxon>
        <taxon>Bacillota</taxon>
        <taxon>Bacilli</taxon>
        <taxon>Lactobacillales</taxon>
        <taxon>Lactobacillaceae</taxon>
        <taxon>Oenococcus</taxon>
    </lineage>
</organism>
<protein>
    <recommendedName>
        <fullName evidence="7">Acetate kinase</fullName>
    </recommendedName>
</protein>
<dbReference type="PANTHER" id="PTHR21060">
    <property type="entry name" value="ACETATE KINASE"/>
    <property type="match status" value="1"/>
</dbReference>
<evidence type="ECO:0008006" key="7">
    <source>
        <dbReference type="Google" id="ProtNLM"/>
    </source>
</evidence>
<keyword evidence="1" id="KW-0808">Transferase</keyword>
<evidence type="ECO:0000256" key="1">
    <source>
        <dbReference type="ARBA" id="ARBA00022679"/>
    </source>
</evidence>
<dbReference type="Gene3D" id="3.30.420.40">
    <property type="match status" value="1"/>
</dbReference>
<dbReference type="SUPFAM" id="SSF53067">
    <property type="entry name" value="Actin-like ATPase domain"/>
    <property type="match status" value="1"/>
</dbReference>
<accession>A0ABR4XS68</accession>
<sequence>MNHKSGLLGISTISSDMRDLLDVYDTNDHAKLAVDMFVDRVVEYIGRYYFELQGADAIVFTAGIGENSVPIRKMVVEKLRFLGIELNQEANEQRGKDTLISTEDSKIKVLMIPTNEELEIARDVENLMQAK</sequence>
<keyword evidence="2" id="KW-0547">Nucleotide-binding</keyword>
<evidence type="ECO:0000313" key="5">
    <source>
        <dbReference type="EMBL" id="KGO32174.1"/>
    </source>
</evidence>
<dbReference type="InterPro" id="IPR043129">
    <property type="entry name" value="ATPase_NBD"/>
</dbReference>
<keyword evidence="4" id="KW-0067">ATP-binding</keyword>
<dbReference type="Pfam" id="PF00871">
    <property type="entry name" value="Acetate_kinase"/>
    <property type="match status" value="1"/>
</dbReference>
<proteinExistence type="predicted"/>
<dbReference type="PANTHER" id="PTHR21060:SF15">
    <property type="entry name" value="ACETATE KINASE-RELATED"/>
    <property type="match status" value="1"/>
</dbReference>
<gene>
    <name evidence="5" type="ORF">Q757_02565</name>
</gene>
<evidence type="ECO:0000313" key="6">
    <source>
        <dbReference type="Proteomes" id="UP000030023"/>
    </source>
</evidence>
<keyword evidence="3" id="KW-0418">Kinase</keyword>
<keyword evidence="6" id="KW-1185">Reference proteome</keyword>
<dbReference type="EMBL" id="AXCV01000074">
    <property type="protein sequence ID" value="KGO32174.1"/>
    <property type="molecule type" value="Genomic_DNA"/>
</dbReference>